<evidence type="ECO:0000259" key="3">
    <source>
        <dbReference type="Pfam" id="PF13505"/>
    </source>
</evidence>
<dbReference type="RefSeq" id="WP_189542343.1">
    <property type="nucleotide sequence ID" value="NZ_BMZD01000007.1"/>
</dbReference>
<gene>
    <name evidence="4" type="ORF">GCM10011617_26490</name>
</gene>
<evidence type="ECO:0000256" key="1">
    <source>
        <dbReference type="ARBA" id="ARBA00022729"/>
    </source>
</evidence>
<dbReference type="EMBL" id="BMZD01000007">
    <property type="protein sequence ID" value="GHA04192.1"/>
    <property type="molecule type" value="Genomic_DNA"/>
</dbReference>
<feature type="domain" description="Outer membrane protein beta-barrel" evidence="3">
    <location>
        <begin position="8"/>
        <end position="154"/>
    </location>
</feature>
<name>A0A918RPH6_9SPHN</name>
<evidence type="ECO:0000313" key="5">
    <source>
        <dbReference type="Proteomes" id="UP000634139"/>
    </source>
</evidence>
<organism evidence="4 5">
    <name type="scientific">Novosphingobium arvoryzae</name>
    <dbReference type="NCBI Taxonomy" id="1256514"/>
    <lineage>
        <taxon>Bacteria</taxon>
        <taxon>Pseudomonadati</taxon>
        <taxon>Pseudomonadota</taxon>
        <taxon>Alphaproteobacteria</taxon>
        <taxon>Sphingomonadales</taxon>
        <taxon>Sphingomonadaceae</taxon>
        <taxon>Novosphingobium</taxon>
    </lineage>
</organism>
<protein>
    <recommendedName>
        <fullName evidence="3">Outer membrane protein beta-barrel domain-containing protein</fullName>
    </recommendedName>
</protein>
<dbReference type="SUPFAM" id="SSF56925">
    <property type="entry name" value="OMPA-like"/>
    <property type="match status" value="1"/>
</dbReference>
<dbReference type="AlphaFoldDB" id="A0A918RPH6"/>
<reference evidence="4" key="1">
    <citation type="journal article" date="2014" name="Int. J. Syst. Evol. Microbiol.">
        <title>Complete genome sequence of Corynebacterium casei LMG S-19264T (=DSM 44701T), isolated from a smear-ripened cheese.</title>
        <authorList>
            <consortium name="US DOE Joint Genome Institute (JGI-PGF)"/>
            <person name="Walter F."/>
            <person name="Albersmeier A."/>
            <person name="Kalinowski J."/>
            <person name="Ruckert C."/>
        </authorList>
    </citation>
    <scope>NUCLEOTIDE SEQUENCE</scope>
    <source>
        <strain evidence="4">KCTC 32422</strain>
    </source>
</reference>
<sequence length="154" mass="16199">MRKVLLPLLASLAVASPAMANEARVEARGGVFWSDGYTQDSYGVAAGYDFDLGETLFAGAEVSADKIADTGTKVAFGLTGRAGVKTGEAGKLFIASGYTTETCSNCDNDSVHLGAGYEHKFGGNLYGKVEYRHFFLDQNRPDGNAVVAGLGVKF</sequence>
<accession>A0A918RPH6</accession>
<feature type="chain" id="PRO_5036734016" description="Outer membrane protein beta-barrel domain-containing protein" evidence="2">
    <location>
        <begin position="21"/>
        <end position="154"/>
    </location>
</feature>
<dbReference type="InterPro" id="IPR011250">
    <property type="entry name" value="OMP/PagP_B-barrel"/>
</dbReference>
<comment type="caution">
    <text evidence="4">The sequence shown here is derived from an EMBL/GenBank/DDBJ whole genome shotgun (WGS) entry which is preliminary data.</text>
</comment>
<dbReference type="InterPro" id="IPR027385">
    <property type="entry name" value="Beta-barrel_OMP"/>
</dbReference>
<keyword evidence="5" id="KW-1185">Reference proteome</keyword>
<proteinExistence type="predicted"/>
<keyword evidence="1 2" id="KW-0732">Signal</keyword>
<evidence type="ECO:0000256" key="2">
    <source>
        <dbReference type="SAM" id="SignalP"/>
    </source>
</evidence>
<dbReference type="Pfam" id="PF13505">
    <property type="entry name" value="OMP_b-brl"/>
    <property type="match status" value="1"/>
</dbReference>
<reference evidence="4" key="2">
    <citation type="submission" date="2020-09" db="EMBL/GenBank/DDBJ databases">
        <authorList>
            <person name="Sun Q."/>
            <person name="Kim S."/>
        </authorList>
    </citation>
    <scope>NUCLEOTIDE SEQUENCE</scope>
    <source>
        <strain evidence="4">KCTC 32422</strain>
    </source>
</reference>
<evidence type="ECO:0000313" key="4">
    <source>
        <dbReference type="EMBL" id="GHA04192.1"/>
    </source>
</evidence>
<feature type="signal peptide" evidence="2">
    <location>
        <begin position="1"/>
        <end position="20"/>
    </location>
</feature>
<dbReference type="Proteomes" id="UP000634139">
    <property type="component" value="Unassembled WGS sequence"/>
</dbReference>